<dbReference type="Pfam" id="PF00109">
    <property type="entry name" value="ketoacyl-synt"/>
    <property type="match status" value="1"/>
</dbReference>
<dbReference type="Pfam" id="PF02801">
    <property type="entry name" value="Ketoacyl-synt_C"/>
    <property type="match status" value="1"/>
</dbReference>
<evidence type="ECO:0000313" key="6">
    <source>
        <dbReference type="Proteomes" id="UP000309016"/>
    </source>
</evidence>
<dbReference type="KEGG" id="afla:FHG64_00995"/>
<dbReference type="InterPro" id="IPR020841">
    <property type="entry name" value="PKS_Beta-ketoAc_synthase_dom"/>
</dbReference>
<dbReference type="GO" id="GO:0006633">
    <property type="term" value="P:fatty acid biosynthetic process"/>
    <property type="evidence" value="ECO:0007669"/>
    <property type="project" value="TreeGrafter"/>
</dbReference>
<keyword evidence="2 3" id="KW-0808">Transferase</keyword>
<proteinExistence type="inferred from homology"/>
<dbReference type="Proteomes" id="UP000309016">
    <property type="component" value="Chromosome"/>
</dbReference>
<keyword evidence="6" id="KW-1185">Reference proteome</keyword>
<reference evidence="5 6" key="1">
    <citation type="submission" date="2019-06" db="EMBL/GenBank/DDBJ databases">
        <title>Complete genome sequence of Antarcticibacterium flavum KCTC 52984T from an Antarctic marine sediment.</title>
        <authorList>
            <person name="Lee Y.M."/>
            <person name="Shin S.C."/>
        </authorList>
    </citation>
    <scope>NUCLEOTIDE SEQUENCE [LARGE SCALE GENOMIC DNA]</scope>
    <source>
        <strain evidence="5 6">KCTC 52984</strain>
    </source>
</reference>
<dbReference type="InterPro" id="IPR000794">
    <property type="entry name" value="Beta-ketoacyl_synthase"/>
</dbReference>
<sequence>MTKRIFLLGDAIISPLGFDTEENLQALREERSGLLNHPNSFFPKEGLVAGIIDNDKLTAALSNFGDPSGYTRLEKMMILAVQKVLQQHPDIDLTTTALIISTTKGNIDLLGDHKFPEVRVLPGEMGRVIANFFGFSLEPVIVSNACISGGLAIAIAKRFMEAGKMERAIVVGGDLVSDFVVSGFQSFQAISPQACRPFSKNRNGISLGEAAAAVLVSKKPGTQGKYIELIGEATANDANHISGPSRTGEGLFKSIAAALKEAGIMAGEIDYISAHGTATLFNDEMEAIAFSRSGLRNTPINSFKGWYGHTLGASALVETILTKHSLLNNELFCSLNFEETGTSEKINVITKRENRKLGYALKTASGFGGCNLTLVLKKGYNG</sequence>
<evidence type="ECO:0000256" key="1">
    <source>
        <dbReference type="ARBA" id="ARBA00008467"/>
    </source>
</evidence>
<dbReference type="AlphaFoldDB" id="A0A5B7WYF4"/>
<dbReference type="PANTHER" id="PTHR11712">
    <property type="entry name" value="POLYKETIDE SYNTHASE-RELATED"/>
    <property type="match status" value="1"/>
</dbReference>
<protein>
    <submittedName>
        <fullName evidence="5">Beta-ketoacyl synthase</fullName>
    </submittedName>
</protein>
<dbReference type="PROSITE" id="PS52004">
    <property type="entry name" value="KS3_2"/>
    <property type="match status" value="1"/>
</dbReference>
<name>A0A5B7WYF4_9FLAO</name>
<feature type="domain" description="Ketosynthase family 3 (KS3)" evidence="4">
    <location>
        <begin position="2"/>
        <end position="378"/>
    </location>
</feature>
<organism evidence="5 6">
    <name type="scientific">Antarcticibacterium flavum</name>
    <dbReference type="NCBI Taxonomy" id="2058175"/>
    <lineage>
        <taxon>Bacteria</taxon>
        <taxon>Pseudomonadati</taxon>
        <taxon>Bacteroidota</taxon>
        <taxon>Flavobacteriia</taxon>
        <taxon>Flavobacteriales</taxon>
        <taxon>Flavobacteriaceae</taxon>
        <taxon>Antarcticibacterium</taxon>
    </lineage>
</organism>
<dbReference type="GO" id="GO:0004315">
    <property type="term" value="F:3-oxoacyl-[acyl-carrier-protein] synthase activity"/>
    <property type="evidence" value="ECO:0007669"/>
    <property type="project" value="TreeGrafter"/>
</dbReference>
<dbReference type="Gene3D" id="3.40.47.10">
    <property type="match status" value="2"/>
</dbReference>
<dbReference type="OrthoDB" id="9808669at2"/>
<dbReference type="InterPro" id="IPR016039">
    <property type="entry name" value="Thiolase-like"/>
</dbReference>
<dbReference type="EMBL" id="CP040812">
    <property type="protein sequence ID" value="QCY68087.1"/>
    <property type="molecule type" value="Genomic_DNA"/>
</dbReference>
<evidence type="ECO:0000259" key="4">
    <source>
        <dbReference type="PROSITE" id="PS52004"/>
    </source>
</evidence>
<dbReference type="SMART" id="SM00825">
    <property type="entry name" value="PKS_KS"/>
    <property type="match status" value="1"/>
</dbReference>
<evidence type="ECO:0000256" key="3">
    <source>
        <dbReference type="RuleBase" id="RU003694"/>
    </source>
</evidence>
<gene>
    <name evidence="5" type="ORF">FHG64_00995</name>
</gene>
<dbReference type="RefSeq" id="WP_139064663.1">
    <property type="nucleotide sequence ID" value="NZ_CP040812.1"/>
</dbReference>
<dbReference type="GO" id="GO:0005829">
    <property type="term" value="C:cytosol"/>
    <property type="evidence" value="ECO:0007669"/>
    <property type="project" value="TreeGrafter"/>
</dbReference>
<comment type="similarity">
    <text evidence="1 3">Belongs to the thiolase-like superfamily. Beta-ketoacyl-ACP synthases family.</text>
</comment>
<evidence type="ECO:0000313" key="5">
    <source>
        <dbReference type="EMBL" id="QCY68087.1"/>
    </source>
</evidence>
<dbReference type="InterPro" id="IPR014031">
    <property type="entry name" value="Ketoacyl_synth_C"/>
</dbReference>
<dbReference type="InterPro" id="IPR014030">
    <property type="entry name" value="Ketoacyl_synth_N"/>
</dbReference>
<dbReference type="PANTHER" id="PTHR11712:SF320">
    <property type="entry name" value="BETA-KETOACYL SYNTHASE"/>
    <property type="match status" value="1"/>
</dbReference>
<evidence type="ECO:0000256" key="2">
    <source>
        <dbReference type="ARBA" id="ARBA00022679"/>
    </source>
</evidence>
<dbReference type="SUPFAM" id="SSF53901">
    <property type="entry name" value="Thiolase-like"/>
    <property type="match status" value="1"/>
</dbReference>
<accession>A0A5B7WYF4</accession>